<comment type="caution">
    <text evidence="1">The sequence shown here is derived from an EMBL/GenBank/DDBJ whole genome shotgun (WGS) entry which is preliminary data.</text>
</comment>
<dbReference type="AlphaFoldDB" id="A0A0F8YZK1"/>
<evidence type="ECO:0000313" key="1">
    <source>
        <dbReference type="EMBL" id="KKK59524.1"/>
    </source>
</evidence>
<dbReference type="EMBL" id="LAZR01063437">
    <property type="protein sequence ID" value="KKK59524.1"/>
    <property type="molecule type" value="Genomic_DNA"/>
</dbReference>
<reference evidence="1" key="1">
    <citation type="journal article" date="2015" name="Nature">
        <title>Complex archaea that bridge the gap between prokaryotes and eukaryotes.</title>
        <authorList>
            <person name="Spang A."/>
            <person name="Saw J.H."/>
            <person name="Jorgensen S.L."/>
            <person name="Zaremba-Niedzwiedzka K."/>
            <person name="Martijn J."/>
            <person name="Lind A.E."/>
            <person name="van Eijk R."/>
            <person name="Schleper C."/>
            <person name="Guy L."/>
            <person name="Ettema T.J."/>
        </authorList>
    </citation>
    <scope>NUCLEOTIDE SEQUENCE</scope>
</reference>
<accession>A0A0F8YZK1</accession>
<proteinExistence type="predicted"/>
<sequence>MKITFFISGKNDPSSRYRVLQFIPKFEKMGIRCKIIKPFP</sequence>
<protein>
    <recommendedName>
        <fullName evidence="2">Glycosyltransferase subfamily 4-like N-terminal domain-containing protein</fullName>
    </recommendedName>
</protein>
<gene>
    <name evidence="1" type="ORF">LCGC14_3033540</name>
</gene>
<feature type="non-terminal residue" evidence="1">
    <location>
        <position position="40"/>
    </location>
</feature>
<evidence type="ECO:0008006" key="2">
    <source>
        <dbReference type="Google" id="ProtNLM"/>
    </source>
</evidence>
<name>A0A0F8YZK1_9ZZZZ</name>
<organism evidence="1">
    <name type="scientific">marine sediment metagenome</name>
    <dbReference type="NCBI Taxonomy" id="412755"/>
    <lineage>
        <taxon>unclassified sequences</taxon>
        <taxon>metagenomes</taxon>
        <taxon>ecological metagenomes</taxon>
    </lineage>
</organism>